<evidence type="ECO:0000313" key="2">
    <source>
        <dbReference type="EMBL" id="QRG65613.1"/>
    </source>
</evidence>
<sequence length="72" mass="8475">MGLQWLKYLRDEVGNDEGIEEIEVKIEYEDGTKKKWIFVGDNEPIFEDGEDEEDEEDEDESSEDEGLEDEDQ</sequence>
<evidence type="ECO:0000256" key="1">
    <source>
        <dbReference type="SAM" id="MobiDB-lite"/>
    </source>
</evidence>
<name>A0ABX7FHC7_BRECH</name>
<dbReference type="RefSeq" id="WP_203255122.1">
    <property type="nucleotide sequence ID" value="NZ_CP069127.1"/>
</dbReference>
<evidence type="ECO:0000313" key="3">
    <source>
        <dbReference type="Proteomes" id="UP000596248"/>
    </source>
</evidence>
<protein>
    <submittedName>
        <fullName evidence="2">DNA primase</fullName>
    </submittedName>
</protein>
<organism evidence="2 3">
    <name type="scientific">Brevibacillus choshinensis</name>
    <dbReference type="NCBI Taxonomy" id="54911"/>
    <lineage>
        <taxon>Bacteria</taxon>
        <taxon>Bacillati</taxon>
        <taxon>Bacillota</taxon>
        <taxon>Bacilli</taxon>
        <taxon>Bacillales</taxon>
        <taxon>Paenibacillaceae</taxon>
        <taxon>Brevibacillus</taxon>
    </lineage>
</organism>
<accession>A0ABX7FHC7</accession>
<dbReference type="Proteomes" id="UP000596248">
    <property type="component" value="Chromosome"/>
</dbReference>
<feature type="region of interest" description="Disordered" evidence="1">
    <location>
        <begin position="40"/>
        <end position="72"/>
    </location>
</feature>
<gene>
    <name evidence="2" type="ORF">JNE38_18615</name>
</gene>
<reference evidence="2 3" key="1">
    <citation type="submission" date="2021-01" db="EMBL/GenBank/DDBJ databases">
        <title>Identification of strong promoters based on the transcriptome of Brevibacillus choshinensis.</title>
        <authorList>
            <person name="Yao D."/>
            <person name="Zhang K."/>
            <person name="Wu J."/>
        </authorList>
    </citation>
    <scope>NUCLEOTIDE SEQUENCE [LARGE SCALE GENOMIC DNA]</scope>
    <source>
        <strain evidence="2 3">HPD31-SP3</strain>
    </source>
</reference>
<keyword evidence="3" id="KW-1185">Reference proteome</keyword>
<proteinExistence type="predicted"/>
<feature type="compositionally biased region" description="Acidic residues" evidence="1">
    <location>
        <begin position="44"/>
        <end position="72"/>
    </location>
</feature>
<dbReference type="EMBL" id="CP069127">
    <property type="protein sequence ID" value="QRG65613.1"/>
    <property type="molecule type" value="Genomic_DNA"/>
</dbReference>